<feature type="domain" description="Histone deacetylase" evidence="1">
    <location>
        <begin position="20"/>
        <end position="340"/>
    </location>
</feature>
<evidence type="ECO:0000313" key="3">
    <source>
        <dbReference type="Proteomes" id="UP000005018"/>
    </source>
</evidence>
<dbReference type="OrthoDB" id="73273at2759"/>
<name>H8X0J3_CANO9</name>
<dbReference type="SUPFAM" id="SSF52768">
    <property type="entry name" value="Arginase/deacetylase"/>
    <property type="match status" value="1"/>
</dbReference>
<dbReference type="InterPro" id="IPR037138">
    <property type="entry name" value="His_deacetylse_dom_sf"/>
</dbReference>
<dbReference type="InterPro" id="IPR023801">
    <property type="entry name" value="His_deacetylse_dom"/>
</dbReference>
<dbReference type="KEGG" id="cot:CORT_0B01630"/>
<evidence type="ECO:0000313" key="2">
    <source>
        <dbReference type="EMBL" id="CCG21882.1"/>
    </source>
</evidence>
<dbReference type="AlphaFoldDB" id="H8X0J3"/>
<dbReference type="GO" id="GO:0004407">
    <property type="term" value="F:histone deacetylase activity"/>
    <property type="evidence" value="ECO:0007669"/>
    <property type="project" value="TreeGrafter"/>
</dbReference>
<dbReference type="PANTHER" id="PTHR10625:SF10">
    <property type="entry name" value="HISTONE DEACETYLASE HDAC1"/>
    <property type="match status" value="1"/>
</dbReference>
<dbReference type="EMBL" id="HE681720">
    <property type="protein sequence ID" value="CCG21882.1"/>
    <property type="molecule type" value="Genomic_DNA"/>
</dbReference>
<dbReference type="InterPro" id="IPR023696">
    <property type="entry name" value="Ureohydrolase_dom_sf"/>
</dbReference>
<dbReference type="RefSeq" id="XP_003867320.1">
    <property type="nucleotide sequence ID" value="XM_003867272.1"/>
</dbReference>
<organism evidence="2 3">
    <name type="scientific">Candida orthopsilosis (strain 90-125)</name>
    <name type="common">Yeast</name>
    <dbReference type="NCBI Taxonomy" id="1136231"/>
    <lineage>
        <taxon>Eukaryota</taxon>
        <taxon>Fungi</taxon>
        <taxon>Dikarya</taxon>
        <taxon>Ascomycota</taxon>
        <taxon>Saccharomycotina</taxon>
        <taxon>Pichiomycetes</taxon>
        <taxon>Debaryomycetaceae</taxon>
        <taxon>Candida/Lodderomyces clade</taxon>
        <taxon>Candida</taxon>
    </lineage>
</organism>
<gene>
    <name evidence="2" type="ORF">CORT_0B01630</name>
</gene>
<keyword evidence="3" id="KW-1185">Reference proteome</keyword>
<dbReference type="Proteomes" id="UP000005018">
    <property type="component" value="Chromosome 2"/>
</dbReference>
<evidence type="ECO:0000259" key="1">
    <source>
        <dbReference type="Pfam" id="PF00850"/>
    </source>
</evidence>
<dbReference type="PANTHER" id="PTHR10625">
    <property type="entry name" value="HISTONE DEACETYLASE HDAC1-RELATED"/>
    <property type="match status" value="1"/>
</dbReference>
<dbReference type="eggNOG" id="KOG1342">
    <property type="taxonomic scope" value="Eukaryota"/>
</dbReference>
<dbReference type="InterPro" id="IPR000286">
    <property type="entry name" value="HDACs"/>
</dbReference>
<dbReference type="Pfam" id="PF00850">
    <property type="entry name" value="Hist_deacetyl"/>
    <property type="match status" value="1"/>
</dbReference>
<reference evidence="2 3" key="1">
    <citation type="journal article" date="2012" name="PLoS ONE">
        <title>Sequence and analysis of the genome of the pathogenic yeast Candida orthopsilosis.</title>
        <authorList>
            <person name="Riccombeni A."/>
            <person name="Vidanes G."/>
            <person name="Proux-Wera E."/>
            <person name="Wolfe K.H."/>
            <person name="Butler G."/>
        </authorList>
    </citation>
    <scope>NUCLEOTIDE SEQUENCE [LARGE SCALE GENOMIC DNA]</scope>
    <source>
        <strain evidence="2 3">Co 90-125</strain>
    </source>
</reference>
<dbReference type="GeneID" id="14538352"/>
<dbReference type="Gene3D" id="3.40.800.20">
    <property type="entry name" value="Histone deacetylase domain"/>
    <property type="match status" value="1"/>
</dbReference>
<dbReference type="HOGENOM" id="CLU_007727_7_6_1"/>
<sequence>MNHIILTHSDLLTTLADELPCNKQRQSFVQGLLHAYKLDQQVEILPIIPIEWALLEQYHDTDFIKELQRPRDDLDKQSEDYKEIMESVSEEFEGLGDKEDELLDDSNDEKYGLAFDCCPFPFMRYYVNLTAASTIQLARKIAHSSIEIGSGRVIGINWYGGRHHCHRSKCSGFCYINDIVLGITTIRKMFSGNVFYLDLDLHNGDGVAEAFKYSKKVATCSVHRCDVGFFPAGSGKLEDSVSGMYNVPTKRGLTDEGMLWILQNVVFHLIDKHQPEYLVVQLGCDGLNTDPSNEWNMTIQGYSETIRLLIERVNIPVMVLGGGGYNYTEVAKCWTYVTGALLGYSADNFDEIPEHKLLDHYEVDGYRFWTDSNLQSGKMKNENDLEYLQCLQKHLLSL</sequence>
<proteinExistence type="predicted"/>
<dbReference type="PRINTS" id="PR01270">
    <property type="entry name" value="HDASUPER"/>
</dbReference>
<dbReference type="GO" id="GO:0070210">
    <property type="term" value="C:Rpd3L-Expanded complex"/>
    <property type="evidence" value="ECO:0007669"/>
    <property type="project" value="TreeGrafter"/>
</dbReference>
<dbReference type="CDD" id="cd11680">
    <property type="entry name" value="HDAC_Hos1"/>
    <property type="match status" value="1"/>
</dbReference>
<accession>H8X0J3</accession>
<protein>
    <submittedName>
        <fullName evidence="2">Hos1 histone deacetylase</fullName>
    </submittedName>
</protein>
<dbReference type="GO" id="GO:0031507">
    <property type="term" value="P:heterochromatin formation"/>
    <property type="evidence" value="ECO:0007669"/>
    <property type="project" value="TreeGrafter"/>
</dbReference>